<organism evidence="13">
    <name type="scientific">Thermomicrobium roseum</name>
    <dbReference type="NCBI Taxonomy" id="500"/>
    <lineage>
        <taxon>Bacteria</taxon>
        <taxon>Pseudomonadati</taxon>
        <taxon>Thermomicrobiota</taxon>
        <taxon>Thermomicrobia</taxon>
        <taxon>Thermomicrobiales</taxon>
        <taxon>Thermomicrobiaceae</taxon>
        <taxon>Thermomicrobium</taxon>
    </lineage>
</organism>
<evidence type="ECO:0000256" key="3">
    <source>
        <dbReference type="ARBA" id="ARBA00022475"/>
    </source>
</evidence>
<keyword evidence="11" id="KW-0472">Membrane</keyword>
<keyword evidence="9" id="KW-1133">Transmembrane helix</keyword>
<keyword evidence="6" id="KW-0479">Metal-binding</keyword>
<protein>
    <recommendedName>
        <fullName evidence="12">Peptidase M48 domain-containing protein</fullName>
    </recommendedName>
</protein>
<accession>A0A7C1XEV5</accession>
<dbReference type="EMBL" id="DSJL01000011">
    <property type="protein sequence ID" value="HEF66098.1"/>
    <property type="molecule type" value="Genomic_DNA"/>
</dbReference>
<evidence type="ECO:0000256" key="6">
    <source>
        <dbReference type="ARBA" id="ARBA00022723"/>
    </source>
</evidence>
<comment type="cofactor">
    <cofactor evidence="1">
        <name>Zn(2+)</name>
        <dbReference type="ChEBI" id="CHEBI:29105"/>
    </cofactor>
</comment>
<evidence type="ECO:0000256" key="1">
    <source>
        <dbReference type="ARBA" id="ARBA00001947"/>
    </source>
</evidence>
<keyword evidence="5" id="KW-0812">Transmembrane</keyword>
<dbReference type="CDD" id="cd07328">
    <property type="entry name" value="M48_Ste24p_like"/>
    <property type="match status" value="1"/>
</dbReference>
<keyword evidence="7" id="KW-0378">Hydrolase</keyword>
<name>A0A7C1XEV5_THERO</name>
<reference evidence="13" key="1">
    <citation type="journal article" date="2020" name="mSystems">
        <title>Genome- and Community-Level Interaction Insights into Carbon Utilization and Element Cycling Functions of Hydrothermarchaeota in Hydrothermal Sediment.</title>
        <authorList>
            <person name="Zhou Z."/>
            <person name="Liu Y."/>
            <person name="Xu W."/>
            <person name="Pan J."/>
            <person name="Luo Z.H."/>
            <person name="Li M."/>
        </authorList>
    </citation>
    <scope>NUCLEOTIDE SEQUENCE [LARGE SCALE GENOMIC DNA]</scope>
    <source>
        <strain evidence="13">SpSt-222</strain>
    </source>
</reference>
<dbReference type="GO" id="GO:0006508">
    <property type="term" value="P:proteolysis"/>
    <property type="evidence" value="ECO:0007669"/>
    <property type="project" value="UniProtKB-KW"/>
</dbReference>
<dbReference type="AlphaFoldDB" id="A0A7C1XEV5"/>
<dbReference type="InterPro" id="IPR050083">
    <property type="entry name" value="HtpX_protease"/>
</dbReference>
<evidence type="ECO:0000256" key="10">
    <source>
        <dbReference type="ARBA" id="ARBA00023049"/>
    </source>
</evidence>
<evidence type="ECO:0000256" key="5">
    <source>
        <dbReference type="ARBA" id="ARBA00022692"/>
    </source>
</evidence>
<proteinExistence type="predicted"/>
<dbReference type="GO" id="GO:0005886">
    <property type="term" value="C:plasma membrane"/>
    <property type="evidence" value="ECO:0007669"/>
    <property type="project" value="UniProtKB-SubCell"/>
</dbReference>
<keyword evidence="3" id="KW-1003">Cell membrane</keyword>
<dbReference type="PANTHER" id="PTHR43221:SF1">
    <property type="entry name" value="PROTEASE HTPX"/>
    <property type="match status" value="1"/>
</dbReference>
<dbReference type="Gene3D" id="3.30.2010.10">
    <property type="entry name" value="Metalloproteases ('zincins'), catalytic domain"/>
    <property type="match status" value="1"/>
</dbReference>
<gene>
    <name evidence="13" type="ORF">ENP47_10965</name>
</gene>
<evidence type="ECO:0000256" key="8">
    <source>
        <dbReference type="ARBA" id="ARBA00022833"/>
    </source>
</evidence>
<feature type="domain" description="Peptidase M48" evidence="12">
    <location>
        <begin position="241"/>
        <end position="428"/>
    </location>
</feature>
<keyword evidence="10" id="KW-0482">Metalloprotease</keyword>
<evidence type="ECO:0000256" key="2">
    <source>
        <dbReference type="ARBA" id="ARBA00004651"/>
    </source>
</evidence>
<evidence type="ECO:0000313" key="13">
    <source>
        <dbReference type="EMBL" id="HEF66098.1"/>
    </source>
</evidence>
<evidence type="ECO:0000259" key="12">
    <source>
        <dbReference type="Pfam" id="PF01435"/>
    </source>
</evidence>
<dbReference type="GO" id="GO:0046872">
    <property type="term" value="F:metal ion binding"/>
    <property type="evidence" value="ECO:0007669"/>
    <property type="project" value="UniProtKB-KW"/>
</dbReference>
<dbReference type="Pfam" id="PF01435">
    <property type="entry name" value="Peptidase_M48"/>
    <property type="match status" value="1"/>
</dbReference>
<dbReference type="GO" id="GO:0004222">
    <property type="term" value="F:metalloendopeptidase activity"/>
    <property type="evidence" value="ECO:0007669"/>
    <property type="project" value="InterPro"/>
</dbReference>
<evidence type="ECO:0000256" key="9">
    <source>
        <dbReference type="ARBA" id="ARBA00022989"/>
    </source>
</evidence>
<dbReference type="InterPro" id="IPR001915">
    <property type="entry name" value="Peptidase_M48"/>
</dbReference>
<keyword evidence="4" id="KW-0645">Protease</keyword>
<keyword evidence="8" id="KW-0862">Zinc</keyword>
<dbReference type="PANTHER" id="PTHR43221">
    <property type="entry name" value="PROTEASE HTPX"/>
    <property type="match status" value="1"/>
</dbReference>
<evidence type="ECO:0000256" key="4">
    <source>
        <dbReference type="ARBA" id="ARBA00022670"/>
    </source>
</evidence>
<evidence type="ECO:0000256" key="7">
    <source>
        <dbReference type="ARBA" id="ARBA00022801"/>
    </source>
</evidence>
<comment type="subcellular location">
    <subcellularLocation>
        <location evidence="2">Cell membrane</location>
        <topology evidence="2">Multi-pass membrane protein</topology>
    </subcellularLocation>
</comment>
<comment type="caution">
    <text evidence="13">The sequence shown here is derived from an EMBL/GenBank/DDBJ whole genome shotgun (WGS) entry which is preliminary data.</text>
</comment>
<sequence length="486" mass="53307">MEDTAQSKAGLVVLLLLLPVLIWITGWYTRHHLNQFIVDIAEAEFGPLTARQRERIHLSVLCQDPEVSKEDICFYYQAGGWLQWGSFLSAVGGLGLLWFVNHQANQSRNHYEQLPQRFRQAVQAAGLGAGCLGVTLTVLLAGALALVMVIIAERIWVGLLIGIVIVGGAAALSTASAALSWGKPLEHTEIASIIGWDDAPRLWRLIHEVAQDIGTSPPDNLILTLDPSCYAVEVPVTTPDGQLDGRTLCLSLGLLYLFDERELRAVIAHELAHFHGEGTRYSREYAPTFRAAADALENLRQSLGRDLRALGVLPLLPIFAFTIERFAHVTAEHSREREFLADETAAHVAGSTAIATALAKVAVAAITWRVYLRQFLEDPDDAPPAASAFAWLSARILDEFLPPPWLATGKTPHPIDTHPPLEARFEALGLTLQEVWLNVKPAPVAAATLVPDIVELEAELFAHFQTLTDLLRRVLKAKETQSSSTQ</sequence>
<evidence type="ECO:0000256" key="11">
    <source>
        <dbReference type="ARBA" id="ARBA00023136"/>
    </source>
</evidence>